<name>A0A7J6IVJ4_COLFN</name>
<dbReference type="AlphaFoldDB" id="A0A7J6IVJ4"/>
<dbReference type="EMBL" id="ANPB02000006">
    <property type="protein sequence ID" value="KAF4480600.1"/>
    <property type="molecule type" value="Genomic_DNA"/>
</dbReference>
<accession>A0A7J6IVJ4</accession>
<dbReference type="InParanoid" id="A0A7J6IVJ4"/>
<dbReference type="RefSeq" id="XP_066008140.1">
    <property type="nucleotide sequence ID" value="XM_066152426.1"/>
</dbReference>
<organism evidence="1 2">
    <name type="scientific">Colletotrichum fructicola (strain Nara gc5)</name>
    <name type="common">Anthracnose fungus</name>
    <name type="synonym">Colletotrichum gloeosporioides (strain Nara gc5)</name>
    <dbReference type="NCBI Taxonomy" id="1213859"/>
    <lineage>
        <taxon>Eukaryota</taxon>
        <taxon>Fungi</taxon>
        <taxon>Dikarya</taxon>
        <taxon>Ascomycota</taxon>
        <taxon>Pezizomycotina</taxon>
        <taxon>Sordariomycetes</taxon>
        <taxon>Hypocreomycetidae</taxon>
        <taxon>Glomerellales</taxon>
        <taxon>Glomerellaceae</taxon>
        <taxon>Colletotrichum</taxon>
        <taxon>Colletotrichum gloeosporioides species complex</taxon>
    </lineage>
</organism>
<keyword evidence="2" id="KW-1185">Reference proteome</keyword>
<dbReference type="GeneID" id="43605016"/>
<proteinExistence type="predicted"/>
<gene>
    <name evidence="1" type="ORF">CGGC5_v010851</name>
</gene>
<reference evidence="1 2" key="1">
    <citation type="submission" date="2012-08" db="EMBL/GenBank/DDBJ databases">
        <authorList>
            <person name="Gan P.H.P."/>
            <person name="Ikeda K."/>
            <person name="Irieda H."/>
            <person name="Narusaka M."/>
            <person name="O'Connell R.J."/>
            <person name="Narusaka Y."/>
            <person name="Takano Y."/>
            <person name="Kubo Y."/>
            <person name="Shirasu K."/>
        </authorList>
    </citation>
    <scope>NUCLEOTIDE SEQUENCE [LARGE SCALE GENOMIC DNA]</scope>
    <source>
        <strain evidence="1 2">Nara gc5</strain>
    </source>
</reference>
<comment type="caution">
    <text evidence="1">The sequence shown here is derived from an EMBL/GenBank/DDBJ whole genome shotgun (WGS) entry which is preliminary data.</text>
</comment>
<reference evidence="1 2" key="2">
    <citation type="submission" date="2020-04" db="EMBL/GenBank/DDBJ databases">
        <title>Genome sequencing and assembly of multiple isolates from the Colletotrichum gloeosporioides species complex.</title>
        <authorList>
            <person name="Gan P."/>
            <person name="Shirasu K."/>
        </authorList>
    </citation>
    <scope>NUCLEOTIDE SEQUENCE [LARGE SCALE GENOMIC DNA]</scope>
    <source>
        <strain evidence="1 2">Nara gc5</strain>
    </source>
</reference>
<sequence length="92" mass="10009">MSVVHDFFLCPSMDPPGPAHLGSAIRFLTAASAFLPLASLNSRDNKSPCAQLLELLASLRLVRTDSDRKWCAGSDVRTWSCSRSLPTALSFK</sequence>
<dbReference type="Proteomes" id="UP000011096">
    <property type="component" value="Unassembled WGS sequence"/>
</dbReference>
<evidence type="ECO:0000313" key="2">
    <source>
        <dbReference type="Proteomes" id="UP000011096"/>
    </source>
</evidence>
<evidence type="ECO:0000313" key="1">
    <source>
        <dbReference type="EMBL" id="KAF4480600.1"/>
    </source>
</evidence>
<protein>
    <submittedName>
        <fullName evidence="1">Uncharacterized protein</fullName>
    </submittedName>
</protein>